<dbReference type="InterPro" id="IPR026051">
    <property type="entry name" value="ALG1-like"/>
</dbReference>
<organism evidence="9 10">
    <name type="scientific">Sphenodon punctatus</name>
    <name type="common">Tuatara</name>
    <name type="synonym">Hatteria punctata</name>
    <dbReference type="NCBI Taxonomy" id="8508"/>
    <lineage>
        <taxon>Eukaryota</taxon>
        <taxon>Metazoa</taxon>
        <taxon>Chordata</taxon>
        <taxon>Craniata</taxon>
        <taxon>Vertebrata</taxon>
        <taxon>Euteleostomi</taxon>
        <taxon>Lepidosauria</taxon>
        <taxon>Sphenodontia</taxon>
        <taxon>Sphenodontidae</taxon>
        <taxon>Sphenodon</taxon>
    </lineage>
</organism>
<dbReference type="Ensembl" id="ENSSPUT00000004230.1">
    <property type="protein sequence ID" value="ENSSPUP00000003978.1"/>
    <property type="gene ID" value="ENSSPUG00000003074.1"/>
</dbReference>
<evidence type="ECO:0000256" key="8">
    <source>
        <dbReference type="ARBA" id="ARBA00023136"/>
    </source>
</evidence>
<evidence type="ECO:0000256" key="6">
    <source>
        <dbReference type="ARBA" id="ARBA00022824"/>
    </source>
</evidence>
<dbReference type="AlphaFoldDB" id="A0A8D0GDX6"/>
<dbReference type="PANTHER" id="PTHR13036:SF0">
    <property type="entry name" value="CHITOBIOSYLDIPHOSPHODOLICHOL BETA-MANNOSYLTRANSFERASE"/>
    <property type="match status" value="1"/>
</dbReference>
<dbReference type="PANTHER" id="PTHR13036">
    <property type="entry name" value="BETA1,4 MANNOSYLTRANSFERASE"/>
    <property type="match status" value="1"/>
</dbReference>
<dbReference type="GO" id="GO:0005789">
    <property type="term" value="C:endoplasmic reticulum membrane"/>
    <property type="evidence" value="ECO:0007669"/>
    <property type="project" value="UniProtKB-SubCell"/>
</dbReference>
<keyword evidence="6" id="KW-0256">Endoplasmic reticulum</keyword>
<evidence type="ECO:0000256" key="2">
    <source>
        <dbReference type="ARBA" id="ARBA00004922"/>
    </source>
</evidence>
<reference evidence="9" key="1">
    <citation type="submission" date="2025-08" db="UniProtKB">
        <authorList>
            <consortium name="Ensembl"/>
        </authorList>
    </citation>
    <scope>IDENTIFICATION</scope>
</reference>
<proteinExistence type="predicted"/>
<keyword evidence="7" id="KW-1133">Transmembrane helix</keyword>
<evidence type="ECO:0000313" key="10">
    <source>
        <dbReference type="Proteomes" id="UP000694392"/>
    </source>
</evidence>
<name>A0A8D0GDX6_SPHPU</name>
<keyword evidence="3" id="KW-0328">Glycosyltransferase</keyword>
<comment type="subcellular location">
    <subcellularLocation>
        <location evidence="1">Endoplasmic reticulum membrane</location>
        <topology evidence="1">Single-pass membrane protein</topology>
    </subcellularLocation>
</comment>
<sequence>MSLTHGESHPIVQIAKWYEKLFGRLSDYNFCVTNAMKEDLQINSNIKKRH</sequence>
<reference evidence="9" key="2">
    <citation type="submission" date="2025-09" db="UniProtKB">
        <authorList>
            <consortium name="Ensembl"/>
        </authorList>
    </citation>
    <scope>IDENTIFICATION</scope>
</reference>
<dbReference type="GO" id="GO:0000030">
    <property type="term" value="F:mannosyltransferase activity"/>
    <property type="evidence" value="ECO:0007669"/>
    <property type="project" value="InterPro"/>
</dbReference>
<accession>A0A8D0GDX6</accession>
<evidence type="ECO:0000256" key="7">
    <source>
        <dbReference type="ARBA" id="ARBA00022989"/>
    </source>
</evidence>
<evidence type="ECO:0000313" key="9">
    <source>
        <dbReference type="Ensembl" id="ENSSPUP00000003978.1"/>
    </source>
</evidence>
<evidence type="ECO:0000256" key="5">
    <source>
        <dbReference type="ARBA" id="ARBA00022692"/>
    </source>
</evidence>
<protein>
    <submittedName>
        <fullName evidence="9">Uncharacterized protein</fullName>
    </submittedName>
</protein>
<dbReference type="Proteomes" id="UP000694392">
    <property type="component" value="Unplaced"/>
</dbReference>
<keyword evidence="8" id="KW-0472">Membrane</keyword>
<comment type="pathway">
    <text evidence="2">Protein modification; protein glycosylation.</text>
</comment>
<evidence type="ECO:0000256" key="3">
    <source>
        <dbReference type="ARBA" id="ARBA00022676"/>
    </source>
</evidence>
<keyword evidence="10" id="KW-1185">Reference proteome</keyword>
<evidence type="ECO:0000256" key="4">
    <source>
        <dbReference type="ARBA" id="ARBA00022679"/>
    </source>
</evidence>
<keyword evidence="4" id="KW-0808">Transferase</keyword>
<evidence type="ECO:0000256" key="1">
    <source>
        <dbReference type="ARBA" id="ARBA00004389"/>
    </source>
</evidence>
<keyword evidence="5" id="KW-0812">Transmembrane</keyword>